<dbReference type="EMBL" id="ML769405">
    <property type="protein sequence ID" value="KAE9406001.1"/>
    <property type="molecule type" value="Genomic_DNA"/>
</dbReference>
<gene>
    <name evidence="2" type="ORF">BT96DRAFT_915730</name>
</gene>
<dbReference type="PANTHER" id="PTHR48148:SF2">
    <property type="entry name" value="PA14 DOMAIN-CONTAINING PROTEIN"/>
    <property type="match status" value="1"/>
</dbReference>
<name>A0A6A4I638_9AGAR</name>
<accession>A0A6A4I638</accession>
<evidence type="ECO:0000313" key="2">
    <source>
        <dbReference type="EMBL" id="KAE9406001.1"/>
    </source>
</evidence>
<organism evidence="2 3">
    <name type="scientific">Gymnopus androsaceus JB14</name>
    <dbReference type="NCBI Taxonomy" id="1447944"/>
    <lineage>
        <taxon>Eukaryota</taxon>
        <taxon>Fungi</taxon>
        <taxon>Dikarya</taxon>
        <taxon>Basidiomycota</taxon>
        <taxon>Agaricomycotina</taxon>
        <taxon>Agaricomycetes</taxon>
        <taxon>Agaricomycetidae</taxon>
        <taxon>Agaricales</taxon>
        <taxon>Marasmiineae</taxon>
        <taxon>Omphalotaceae</taxon>
        <taxon>Gymnopus</taxon>
    </lineage>
</organism>
<protein>
    <submittedName>
        <fullName evidence="2">Uncharacterized protein</fullName>
    </submittedName>
</protein>
<dbReference type="PANTHER" id="PTHR48148">
    <property type="entry name" value="KERATINOCYTE PROLINE-RICH PROTEIN"/>
    <property type="match status" value="1"/>
</dbReference>
<dbReference type="Proteomes" id="UP000799118">
    <property type="component" value="Unassembled WGS sequence"/>
</dbReference>
<feature type="region of interest" description="Disordered" evidence="1">
    <location>
        <begin position="182"/>
        <end position="221"/>
    </location>
</feature>
<feature type="region of interest" description="Disordered" evidence="1">
    <location>
        <begin position="499"/>
        <end position="540"/>
    </location>
</feature>
<evidence type="ECO:0000313" key="3">
    <source>
        <dbReference type="Proteomes" id="UP000799118"/>
    </source>
</evidence>
<reference evidence="2" key="1">
    <citation type="journal article" date="2019" name="Environ. Microbiol.">
        <title>Fungal ecological strategies reflected in gene transcription - a case study of two litter decomposers.</title>
        <authorList>
            <person name="Barbi F."/>
            <person name="Kohler A."/>
            <person name="Barry K."/>
            <person name="Baskaran P."/>
            <person name="Daum C."/>
            <person name="Fauchery L."/>
            <person name="Ihrmark K."/>
            <person name="Kuo A."/>
            <person name="LaButti K."/>
            <person name="Lipzen A."/>
            <person name="Morin E."/>
            <person name="Grigoriev I.V."/>
            <person name="Henrissat B."/>
            <person name="Lindahl B."/>
            <person name="Martin F."/>
        </authorList>
    </citation>
    <scope>NUCLEOTIDE SEQUENCE</scope>
    <source>
        <strain evidence="2">JB14</strain>
    </source>
</reference>
<feature type="compositionally biased region" description="Polar residues" evidence="1">
    <location>
        <begin position="499"/>
        <end position="520"/>
    </location>
</feature>
<feature type="compositionally biased region" description="Pro residues" evidence="1">
    <location>
        <begin position="523"/>
        <end position="538"/>
    </location>
</feature>
<feature type="region of interest" description="Disordered" evidence="1">
    <location>
        <begin position="643"/>
        <end position="702"/>
    </location>
</feature>
<feature type="compositionally biased region" description="Basic and acidic residues" evidence="1">
    <location>
        <begin position="643"/>
        <end position="674"/>
    </location>
</feature>
<evidence type="ECO:0000256" key="1">
    <source>
        <dbReference type="SAM" id="MobiDB-lite"/>
    </source>
</evidence>
<dbReference type="AlphaFoldDB" id="A0A6A4I638"/>
<keyword evidence="3" id="KW-1185">Reference proteome</keyword>
<feature type="region of interest" description="Disordered" evidence="1">
    <location>
        <begin position="236"/>
        <end position="272"/>
    </location>
</feature>
<sequence length="808" mass="88756">MHTIFDNVSKNLLSMSSTSRTTQKVLAIAASASDAFDVPHTLSPKKSLQHLLHPPVSSEENVVVQEIGKKPLSFLNRYKDVWVSDNVKALQSNLQPMSYNKNKMKQGKTSLYGKSKLSSIVEPQYKGTALASSNVISTSSILSSTPCGSTIADGDPIHHLAPEVSIKLPALLVSSADTLSEANGLADRSPAEHTPLEAVSPTAPTRDNDPTPADHSPSSVSVELAALTSLVANVDTKHTSSRAITPTDHHSPEPEPSITQSRRARTSSIDSDRDFWSYSPSSSFQSYRNRSSSIIESYEPAPARFYAESPFGNHPDTITSFDIPPSPLTRTSPSPSCQPSLSRDVVSEDLSHSTDTFAIEARRQYEGRTINKVLPYTGRLRLVSLPPLDDALETPTRLYLENQKAESEVSRSVLFDGSKGGEELYGDSKLVASEHSLYLEIDNNVEQASSAAGLTGSGPSMTSAIALGVDSEKDYDEKAGSLFSGSENSDEEDYLFTFTRSSYSQPTPTPKPSSRISSRPAQCPSPPPSPKAPLPSPLPLLKVPAAPPLSPPFKHSSALVTKGTLPSRSIGSSRLARNFIQTSHKQKICKRRRKTEASLILGLKPRDYASSSVRYMPYRGRAPVKTEREVKPGIKHQVLEDEVKKEKAVKVERKPTVNEPSVVKEEEPVKEEKSTKKRKAKPTPSERVEASSPPQKRFKPNQQRVDRVMVAKWVGETFRLFYLGHKPTVDRVHGELLLEYLTDIEKRKDEITTEFLRYPPGKDNLAILNAKGFNLGLMEKAVALRTYFAKREGITPPKKRSLNQRSIS</sequence>
<feature type="compositionally biased region" description="Polar residues" evidence="1">
    <location>
        <begin position="257"/>
        <end position="269"/>
    </location>
</feature>
<proteinExistence type="predicted"/>